<gene>
    <name evidence="2" type="ORF">HD599_000364</name>
</gene>
<keyword evidence="1" id="KW-1133">Transmembrane helix</keyword>
<name>A0A841AK06_9MICO</name>
<dbReference type="AlphaFoldDB" id="A0A841AK06"/>
<feature type="transmembrane region" description="Helical" evidence="1">
    <location>
        <begin position="82"/>
        <end position="101"/>
    </location>
</feature>
<evidence type="ECO:0000256" key="1">
    <source>
        <dbReference type="SAM" id="Phobius"/>
    </source>
</evidence>
<accession>A0A841AK06</accession>
<protein>
    <submittedName>
        <fullName evidence="2">Uncharacterized protein</fullName>
    </submittedName>
</protein>
<reference evidence="2 3" key="1">
    <citation type="submission" date="2020-08" db="EMBL/GenBank/DDBJ databases">
        <title>Sequencing the genomes of 1000 actinobacteria strains.</title>
        <authorList>
            <person name="Klenk H.-P."/>
        </authorList>
    </citation>
    <scope>NUCLEOTIDE SEQUENCE [LARGE SCALE GENOMIC DNA]</scope>
    <source>
        <strain evidence="2 3">DSM 105784</strain>
    </source>
</reference>
<feature type="transmembrane region" description="Helical" evidence="1">
    <location>
        <begin position="53"/>
        <end position="76"/>
    </location>
</feature>
<dbReference type="RefSeq" id="WP_184233105.1">
    <property type="nucleotide sequence ID" value="NZ_JACHMJ010000001.1"/>
</dbReference>
<evidence type="ECO:0000313" key="3">
    <source>
        <dbReference type="Proteomes" id="UP000536685"/>
    </source>
</evidence>
<keyword evidence="1" id="KW-0472">Membrane</keyword>
<comment type="caution">
    <text evidence="2">The sequence shown here is derived from an EMBL/GenBank/DDBJ whole genome shotgun (WGS) entry which is preliminary data.</text>
</comment>
<sequence length="220" mass="24038">MTMFSEIPPGWQPDNASRAPLVLVNAVAFSKGSKPPPDQWTHFAKLRPVPWKLFTGFLAIALVCVWGIVNIFVQYPDTWSDNLFFIGAMALGAGFFGWAVIKSVLSYPVRAGWPSLHGLGIGESGIALRLGGGDSDIPWEAVTSVRATVTNELSDDKAHIPVLRIEHSGTAVDFNTQILGASPVVVYRALLYYWLNPASREELGTTVAQQRMDGWVAQIQ</sequence>
<keyword evidence="1" id="KW-0812">Transmembrane</keyword>
<evidence type="ECO:0000313" key="2">
    <source>
        <dbReference type="EMBL" id="MBB5842041.1"/>
    </source>
</evidence>
<dbReference type="Proteomes" id="UP000536685">
    <property type="component" value="Unassembled WGS sequence"/>
</dbReference>
<proteinExistence type="predicted"/>
<dbReference type="EMBL" id="JACHMJ010000001">
    <property type="protein sequence ID" value="MBB5842041.1"/>
    <property type="molecule type" value="Genomic_DNA"/>
</dbReference>
<organism evidence="2 3">
    <name type="scientific">Conyzicola lurida</name>
    <dbReference type="NCBI Taxonomy" id="1172621"/>
    <lineage>
        <taxon>Bacteria</taxon>
        <taxon>Bacillati</taxon>
        <taxon>Actinomycetota</taxon>
        <taxon>Actinomycetes</taxon>
        <taxon>Micrococcales</taxon>
        <taxon>Microbacteriaceae</taxon>
        <taxon>Conyzicola</taxon>
    </lineage>
</organism>
<keyword evidence="3" id="KW-1185">Reference proteome</keyword>